<proteinExistence type="predicted"/>
<name>A0A392N6C1_9FABA</name>
<dbReference type="InterPro" id="IPR007021">
    <property type="entry name" value="DUF659"/>
</dbReference>
<dbReference type="PANTHER" id="PTHR32166:SF122">
    <property type="entry name" value="OS09G0499600 PROTEIN"/>
    <property type="match status" value="1"/>
</dbReference>
<dbReference type="Pfam" id="PF04937">
    <property type="entry name" value="DUF659"/>
    <property type="match status" value="1"/>
</dbReference>
<protein>
    <recommendedName>
        <fullName evidence="1">DUF659 domain-containing protein</fullName>
    </recommendedName>
</protein>
<accession>A0A392N6C1</accession>
<evidence type="ECO:0000313" key="3">
    <source>
        <dbReference type="Proteomes" id="UP000265520"/>
    </source>
</evidence>
<feature type="domain" description="DUF659" evidence="1">
    <location>
        <begin position="1"/>
        <end position="59"/>
    </location>
</feature>
<dbReference type="PANTHER" id="PTHR32166">
    <property type="entry name" value="OSJNBA0013A04.12 PROTEIN"/>
    <property type="match status" value="1"/>
</dbReference>
<organism evidence="2 3">
    <name type="scientific">Trifolium medium</name>
    <dbReference type="NCBI Taxonomy" id="97028"/>
    <lineage>
        <taxon>Eukaryota</taxon>
        <taxon>Viridiplantae</taxon>
        <taxon>Streptophyta</taxon>
        <taxon>Embryophyta</taxon>
        <taxon>Tracheophyta</taxon>
        <taxon>Spermatophyta</taxon>
        <taxon>Magnoliopsida</taxon>
        <taxon>eudicotyledons</taxon>
        <taxon>Gunneridae</taxon>
        <taxon>Pentapetalae</taxon>
        <taxon>rosids</taxon>
        <taxon>fabids</taxon>
        <taxon>Fabales</taxon>
        <taxon>Fabaceae</taxon>
        <taxon>Papilionoideae</taxon>
        <taxon>50 kb inversion clade</taxon>
        <taxon>NPAAA clade</taxon>
        <taxon>Hologalegina</taxon>
        <taxon>IRL clade</taxon>
        <taxon>Trifolieae</taxon>
        <taxon>Trifolium</taxon>
    </lineage>
</organism>
<dbReference type="AlphaFoldDB" id="A0A392N6C1"/>
<dbReference type="EMBL" id="LXQA010027932">
    <property type="protein sequence ID" value="MCH94695.1"/>
    <property type="molecule type" value="Genomic_DNA"/>
</dbReference>
<reference evidence="2 3" key="1">
    <citation type="journal article" date="2018" name="Front. Plant Sci.">
        <title>Red Clover (Trifolium pratense) and Zigzag Clover (T. medium) - A Picture of Genomic Similarities and Differences.</title>
        <authorList>
            <person name="Dluhosova J."/>
            <person name="Istvanek J."/>
            <person name="Nedelnik J."/>
            <person name="Repkova J."/>
        </authorList>
    </citation>
    <scope>NUCLEOTIDE SEQUENCE [LARGE SCALE GENOMIC DNA]</scope>
    <source>
        <strain evidence="3">cv. 10/8</strain>
        <tissue evidence="2">Leaf</tissue>
    </source>
</reference>
<keyword evidence="3" id="KW-1185">Reference proteome</keyword>
<evidence type="ECO:0000259" key="1">
    <source>
        <dbReference type="Pfam" id="PF04937"/>
    </source>
</evidence>
<dbReference type="InterPro" id="IPR012337">
    <property type="entry name" value="RNaseH-like_sf"/>
</dbReference>
<feature type="non-terminal residue" evidence="2">
    <location>
        <position position="1"/>
    </location>
</feature>
<sequence length="91" mass="10544">EENVIQVVTDNAANFKAGGELLTLKRKNLYWTPCAAHCIDLIFEDFEKELIIHQVTIMNARKLTTYIYSRTMLITMVRKFTNGRDLIRPAL</sequence>
<dbReference type="SUPFAM" id="SSF53098">
    <property type="entry name" value="Ribonuclease H-like"/>
    <property type="match status" value="1"/>
</dbReference>
<dbReference type="Proteomes" id="UP000265520">
    <property type="component" value="Unassembled WGS sequence"/>
</dbReference>
<evidence type="ECO:0000313" key="2">
    <source>
        <dbReference type="EMBL" id="MCH94695.1"/>
    </source>
</evidence>
<comment type="caution">
    <text evidence="2">The sequence shown here is derived from an EMBL/GenBank/DDBJ whole genome shotgun (WGS) entry which is preliminary data.</text>
</comment>
<gene>
    <name evidence="2" type="ORF">A2U01_0015660</name>
</gene>